<gene>
    <name evidence="1" type="ORF">SFRICE_009392</name>
</gene>
<name>A0A2H1V4E1_SPOFR</name>
<evidence type="ECO:0000313" key="1">
    <source>
        <dbReference type="EMBL" id="SOQ35715.1"/>
    </source>
</evidence>
<protein>
    <submittedName>
        <fullName evidence="1">SFRICE_009392</fullName>
    </submittedName>
</protein>
<reference evidence="1" key="1">
    <citation type="submission" date="2016-07" db="EMBL/GenBank/DDBJ databases">
        <authorList>
            <person name="Bretaudeau A."/>
        </authorList>
    </citation>
    <scope>NUCLEOTIDE SEQUENCE</scope>
    <source>
        <strain evidence="1">Rice</strain>
        <tissue evidence="1">Whole body</tissue>
    </source>
</reference>
<proteinExistence type="predicted"/>
<accession>A0A2H1V4E1</accession>
<sequence>MDMDTKWLDIASTFSYMMGAFTNIQVHLHMTPRPETTICRSHKELFRTGIEPATRYPVNEVTDHLMVSNRRRPWTPKTPGPRCYKCVAGLLEIRNLRIVGELGIGNFGEGSNWPFGNLIHTTKQRRRCFTSIFCEAAGENRPLVSRVLGEGRGSVKHLLTKNLPVPTPAYLAGDPVNPLGSRCVYKHPSSYYTHDTQSRSNNLWITHSVRESNPRQTLRGRRLPSHRASRAGEMRVSVRLLLTKNYPVPTPAFRTGAPVTPLGPALQRQSSSSLQEPKYCWSHFSLKKIFGPIGPSVTSLTGRNPTQALFHVDFLLSYNPEYLWRYGAGSRQNGGFFSHREHLSINHNACSMRVGDFKLIIRNNYKPRFPHDVSFTI</sequence>
<dbReference type="AlphaFoldDB" id="A0A2H1V4E1"/>
<dbReference type="EMBL" id="ODYU01000616">
    <property type="protein sequence ID" value="SOQ35715.1"/>
    <property type="molecule type" value="Genomic_DNA"/>
</dbReference>
<organism evidence="1">
    <name type="scientific">Spodoptera frugiperda</name>
    <name type="common">Fall armyworm</name>
    <dbReference type="NCBI Taxonomy" id="7108"/>
    <lineage>
        <taxon>Eukaryota</taxon>
        <taxon>Metazoa</taxon>
        <taxon>Ecdysozoa</taxon>
        <taxon>Arthropoda</taxon>
        <taxon>Hexapoda</taxon>
        <taxon>Insecta</taxon>
        <taxon>Pterygota</taxon>
        <taxon>Neoptera</taxon>
        <taxon>Endopterygota</taxon>
        <taxon>Lepidoptera</taxon>
        <taxon>Glossata</taxon>
        <taxon>Ditrysia</taxon>
        <taxon>Noctuoidea</taxon>
        <taxon>Noctuidae</taxon>
        <taxon>Amphipyrinae</taxon>
        <taxon>Spodoptera</taxon>
    </lineage>
</organism>